<dbReference type="RefSeq" id="WP_091679627.1">
    <property type="nucleotide sequence ID" value="NZ_FOKG01000037.1"/>
</dbReference>
<keyword evidence="1" id="KW-1133">Transmembrane helix</keyword>
<evidence type="ECO:0000313" key="2">
    <source>
        <dbReference type="EMBL" id="SFB63771.1"/>
    </source>
</evidence>
<feature type="transmembrane region" description="Helical" evidence="1">
    <location>
        <begin position="12"/>
        <end position="30"/>
    </location>
</feature>
<evidence type="ECO:0000256" key="1">
    <source>
        <dbReference type="SAM" id="Phobius"/>
    </source>
</evidence>
<sequence>MTSKTADTWQGVFGLIGITLGVIPLGMLVFGSSNGLWTLVLDDSAGALRWVLPLVVLVVGVLAIGVLERYKR</sequence>
<protein>
    <submittedName>
        <fullName evidence="2">Uncharacterized protein</fullName>
    </submittedName>
</protein>
<dbReference type="EMBL" id="FOKG01000037">
    <property type="protein sequence ID" value="SFB63771.1"/>
    <property type="molecule type" value="Genomic_DNA"/>
</dbReference>
<keyword evidence="1" id="KW-0472">Membrane</keyword>
<evidence type="ECO:0000313" key="3">
    <source>
        <dbReference type="Proteomes" id="UP000243799"/>
    </source>
</evidence>
<proteinExistence type="predicted"/>
<feature type="transmembrane region" description="Helical" evidence="1">
    <location>
        <begin position="50"/>
        <end position="67"/>
    </location>
</feature>
<name>A0A1I1CM84_9PSEU</name>
<accession>A0A1I1CM84</accession>
<reference evidence="3" key="1">
    <citation type="submission" date="2016-10" db="EMBL/GenBank/DDBJ databases">
        <authorList>
            <person name="Varghese N."/>
            <person name="Submissions S."/>
        </authorList>
    </citation>
    <scope>NUCLEOTIDE SEQUENCE [LARGE SCALE GENOMIC DNA]</scope>
    <source>
        <strain evidence="3">CGMCC 4.3568</strain>
    </source>
</reference>
<dbReference type="OrthoDB" id="3637883at2"/>
<organism evidence="2 3">
    <name type="scientific">Amycolatopsis marina</name>
    <dbReference type="NCBI Taxonomy" id="490629"/>
    <lineage>
        <taxon>Bacteria</taxon>
        <taxon>Bacillati</taxon>
        <taxon>Actinomycetota</taxon>
        <taxon>Actinomycetes</taxon>
        <taxon>Pseudonocardiales</taxon>
        <taxon>Pseudonocardiaceae</taxon>
        <taxon>Amycolatopsis</taxon>
    </lineage>
</organism>
<dbReference type="Proteomes" id="UP000243799">
    <property type="component" value="Unassembled WGS sequence"/>
</dbReference>
<keyword evidence="3" id="KW-1185">Reference proteome</keyword>
<gene>
    <name evidence="2" type="ORF">SAMN05216266_13715</name>
</gene>
<dbReference type="AlphaFoldDB" id="A0A1I1CM84"/>
<keyword evidence="1" id="KW-0812">Transmembrane</keyword>